<organism evidence="1 2">
    <name type="scientific">Tritrichomonas foetus</name>
    <dbReference type="NCBI Taxonomy" id="1144522"/>
    <lineage>
        <taxon>Eukaryota</taxon>
        <taxon>Metamonada</taxon>
        <taxon>Parabasalia</taxon>
        <taxon>Tritrichomonadida</taxon>
        <taxon>Tritrichomonadidae</taxon>
        <taxon>Tritrichomonas</taxon>
    </lineage>
</organism>
<name>A0A1J4KJD8_9EUKA</name>
<accession>A0A1J4KJD8</accession>
<comment type="caution">
    <text evidence="1">The sequence shown here is derived from an EMBL/GenBank/DDBJ whole genome shotgun (WGS) entry which is preliminary data.</text>
</comment>
<protein>
    <submittedName>
        <fullName evidence="1">Uncharacterized protein</fullName>
    </submittedName>
</protein>
<dbReference type="Proteomes" id="UP000179807">
    <property type="component" value="Unassembled WGS sequence"/>
</dbReference>
<dbReference type="AlphaFoldDB" id="A0A1J4KJD8"/>
<proteinExistence type="predicted"/>
<evidence type="ECO:0000313" key="2">
    <source>
        <dbReference type="Proteomes" id="UP000179807"/>
    </source>
</evidence>
<dbReference type="VEuPathDB" id="TrichDB:TRFO_04528"/>
<reference evidence="1" key="1">
    <citation type="submission" date="2016-10" db="EMBL/GenBank/DDBJ databases">
        <authorList>
            <person name="Benchimol M."/>
            <person name="Almeida L.G."/>
            <person name="Vasconcelos A.T."/>
            <person name="Perreira-Neves A."/>
            <person name="Rosa I.A."/>
            <person name="Tasca T."/>
            <person name="Bogo M.R."/>
            <person name="de Souza W."/>
        </authorList>
    </citation>
    <scope>NUCLEOTIDE SEQUENCE [LARGE SCALE GENOMIC DNA]</scope>
    <source>
        <strain evidence="1">K</strain>
    </source>
</reference>
<dbReference type="GeneID" id="94826661"/>
<keyword evidence="2" id="KW-1185">Reference proteome</keyword>
<evidence type="ECO:0000313" key="1">
    <source>
        <dbReference type="EMBL" id="OHT09461.1"/>
    </source>
</evidence>
<gene>
    <name evidence="1" type="ORF">TRFO_04528</name>
</gene>
<sequence>MISSSSSSSKLIVGLPPIFNVSSSSSDLFVAFNSRMISSSSSSSKLIVGLPPIFNVSSSSFSSPIILTSFRSITMSRSTHSSSNPSSSSSSNM</sequence>
<dbReference type="EMBL" id="MLAK01000638">
    <property type="protein sequence ID" value="OHT09461.1"/>
    <property type="molecule type" value="Genomic_DNA"/>
</dbReference>
<dbReference type="RefSeq" id="XP_068362597.1">
    <property type="nucleotide sequence ID" value="XM_068491957.1"/>
</dbReference>